<comment type="caution">
    <text evidence="2">The sequence shown here is derived from an EMBL/GenBank/DDBJ whole genome shotgun (WGS) entry which is preliminary data.</text>
</comment>
<feature type="compositionally biased region" description="Polar residues" evidence="1">
    <location>
        <begin position="21"/>
        <end position="34"/>
    </location>
</feature>
<dbReference type="EMBL" id="RXHI01000008">
    <property type="protein sequence ID" value="RUA22852.1"/>
    <property type="molecule type" value="Genomic_DNA"/>
</dbReference>
<evidence type="ECO:0000256" key="1">
    <source>
        <dbReference type="SAM" id="MobiDB-lite"/>
    </source>
</evidence>
<name>A0A3S0NHJ3_9GAMM</name>
<feature type="region of interest" description="Disordered" evidence="1">
    <location>
        <begin position="1"/>
        <end position="75"/>
    </location>
</feature>
<evidence type="ECO:0000313" key="2">
    <source>
        <dbReference type="EMBL" id="RUA22852.1"/>
    </source>
</evidence>
<protein>
    <submittedName>
        <fullName evidence="2">Uncharacterized protein</fullName>
    </submittedName>
</protein>
<dbReference type="AlphaFoldDB" id="A0A3S0NHJ3"/>
<gene>
    <name evidence="2" type="ORF">DSL92_03135</name>
</gene>
<feature type="compositionally biased region" description="Low complexity" evidence="1">
    <location>
        <begin position="37"/>
        <end position="46"/>
    </location>
</feature>
<organism evidence="2">
    <name type="scientific">Billgrantia gudaonensis</name>
    <dbReference type="NCBI Taxonomy" id="376427"/>
    <lineage>
        <taxon>Bacteria</taxon>
        <taxon>Pseudomonadati</taxon>
        <taxon>Pseudomonadota</taxon>
        <taxon>Gammaproteobacteria</taxon>
        <taxon>Oceanospirillales</taxon>
        <taxon>Halomonadaceae</taxon>
        <taxon>Billgrantia</taxon>
    </lineage>
</organism>
<sequence>MGASLVGLSDYAERSPGELSGGQQQASRPGSSHCRQAAPAADGRAAFQPRQGTARAWPGDSRPDRGAPLDRGVRHTRSAARSFALADRVVLQHGCLQQIDTPEALFHTPATPEVADSWMPAPY</sequence>
<feature type="compositionally biased region" description="Basic and acidic residues" evidence="1">
    <location>
        <begin position="61"/>
        <end position="73"/>
    </location>
</feature>
<accession>A0A3S0NHJ3</accession>
<proteinExistence type="predicted"/>
<reference evidence="2" key="1">
    <citation type="submission" date="2018-12" db="EMBL/GenBank/DDBJ databases">
        <authorList>
            <person name="Jadhav K."/>
            <person name="Kushwaha B."/>
            <person name="Jadhav I."/>
        </authorList>
    </citation>
    <scope>NUCLEOTIDE SEQUENCE [LARGE SCALE GENOMIC DNA]</scope>
    <source>
        <strain evidence="2">SBS 10</strain>
    </source>
</reference>